<dbReference type="Pfam" id="PF10168">
    <property type="entry name" value="Nup88"/>
    <property type="match status" value="1"/>
</dbReference>
<name>A0A0B7A940_9EUPU</name>
<evidence type="ECO:0000256" key="5">
    <source>
        <dbReference type="ARBA" id="ARBA00023010"/>
    </source>
</evidence>
<keyword evidence="7" id="KW-0539">Nucleus</keyword>
<dbReference type="InterPro" id="IPR037700">
    <property type="entry name" value="NUP88/NUP82"/>
</dbReference>
<protein>
    <recommendedName>
        <fullName evidence="10">Nuclear pore complex protein Nup88</fullName>
    </recommendedName>
</protein>
<evidence type="ECO:0008006" key="10">
    <source>
        <dbReference type="Google" id="ProtNLM"/>
    </source>
</evidence>
<dbReference type="GO" id="GO:0005643">
    <property type="term" value="C:nuclear pore"/>
    <property type="evidence" value="ECO:0007669"/>
    <property type="project" value="UniProtKB-SubCell"/>
</dbReference>
<evidence type="ECO:0000256" key="4">
    <source>
        <dbReference type="ARBA" id="ARBA00022927"/>
    </source>
</evidence>
<dbReference type="PANTHER" id="PTHR13257">
    <property type="entry name" value="NUCLEOPORIN NUP84-RELATED"/>
    <property type="match status" value="1"/>
</dbReference>
<proteinExistence type="predicted"/>
<dbReference type="GO" id="GO:0006406">
    <property type="term" value="P:mRNA export from nucleus"/>
    <property type="evidence" value="ECO:0007669"/>
    <property type="project" value="TreeGrafter"/>
</dbReference>
<dbReference type="InterPro" id="IPR019321">
    <property type="entry name" value="Nucleoporin_Nup88"/>
</dbReference>
<keyword evidence="5" id="KW-0811">Translocation</keyword>
<evidence type="ECO:0000256" key="2">
    <source>
        <dbReference type="ARBA" id="ARBA00022448"/>
    </source>
</evidence>
<dbReference type="GO" id="GO:0017056">
    <property type="term" value="F:structural constituent of nuclear pore"/>
    <property type="evidence" value="ECO:0007669"/>
    <property type="project" value="InterPro"/>
</dbReference>
<comment type="subcellular location">
    <subcellularLocation>
        <location evidence="1">Nucleus</location>
        <location evidence="1">Nuclear pore complex</location>
    </subcellularLocation>
</comment>
<dbReference type="PANTHER" id="PTHR13257:SF0">
    <property type="entry name" value="NUCLEAR PORE COMPLEX PROTEIN NUP88"/>
    <property type="match status" value="1"/>
</dbReference>
<accession>A0A0B7A940</accession>
<keyword evidence="4" id="KW-0653">Protein transport</keyword>
<keyword evidence="8" id="KW-0175">Coiled coil</keyword>
<evidence type="ECO:0000256" key="1">
    <source>
        <dbReference type="ARBA" id="ARBA00004567"/>
    </source>
</evidence>
<evidence type="ECO:0000256" key="3">
    <source>
        <dbReference type="ARBA" id="ARBA00022816"/>
    </source>
</evidence>
<dbReference type="GO" id="GO:0000056">
    <property type="term" value="P:ribosomal small subunit export from nucleus"/>
    <property type="evidence" value="ECO:0007669"/>
    <property type="project" value="InterPro"/>
</dbReference>
<dbReference type="GO" id="GO:0006606">
    <property type="term" value="P:protein import into nucleus"/>
    <property type="evidence" value="ECO:0007669"/>
    <property type="project" value="TreeGrafter"/>
</dbReference>
<evidence type="ECO:0000256" key="8">
    <source>
        <dbReference type="SAM" id="Coils"/>
    </source>
</evidence>
<evidence type="ECO:0000256" key="6">
    <source>
        <dbReference type="ARBA" id="ARBA00023132"/>
    </source>
</evidence>
<gene>
    <name evidence="9" type="primary">ORF100235</name>
</gene>
<sequence length="467" mass="53523">MLLYSHLSQFSQIKFPVQGPLVMCPPAEDNYGVDACSILCLATPFPVLVISTCEGRIHHCVQLPGSLDSESSQLDVSSMKYPVSSSTCLYESIPEPILYVVETAELELCLSMPQFEGETSVEDDFMCPVRLKKDNSCFDRYHCAHAAGVHSVALPWLNAVEQYFLDESNEFNMPEEKECIVEHLLCTKPLLSCPTCPVLGVDVVSDPMLGPTLLILSSDYEFTALPIGLQYRLSSVQKRDDADTDAKLLSPFRHHSREPFSKQVEQILQKRVSNPLLKSGHGATLSQQDCFQLLSRATQVLREEYIQKQDHARQELDTRIDILREHKEHQLQDLKRLLDSRHMLREHARTIAERLETSKDNHENLLKRLQTVLRKIQSRVPVLSESERNMYKELTKIKDNIQLYTDSIDQVRIKQQYQDRQITKTSKAEAPVLQKRQLAQIYDVLKDEADDIEKLKWDISRLNIAFN</sequence>
<evidence type="ECO:0000256" key="7">
    <source>
        <dbReference type="ARBA" id="ARBA00023242"/>
    </source>
</evidence>
<feature type="coiled-coil region" evidence="8">
    <location>
        <begin position="352"/>
        <end position="379"/>
    </location>
</feature>
<evidence type="ECO:0000313" key="9">
    <source>
        <dbReference type="EMBL" id="CEK76506.1"/>
    </source>
</evidence>
<dbReference type="AlphaFoldDB" id="A0A0B7A940"/>
<keyword evidence="2" id="KW-0813">Transport</keyword>
<dbReference type="GO" id="GO:0000055">
    <property type="term" value="P:ribosomal large subunit export from nucleus"/>
    <property type="evidence" value="ECO:0007669"/>
    <property type="project" value="InterPro"/>
</dbReference>
<keyword evidence="3" id="KW-0509">mRNA transport</keyword>
<keyword evidence="6" id="KW-0906">Nuclear pore complex</keyword>
<organism evidence="9">
    <name type="scientific">Arion vulgaris</name>
    <dbReference type="NCBI Taxonomy" id="1028688"/>
    <lineage>
        <taxon>Eukaryota</taxon>
        <taxon>Metazoa</taxon>
        <taxon>Spiralia</taxon>
        <taxon>Lophotrochozoa</taxon>
        <taxon>Mollusca</taxon>
        <taxon>Gastropoda</taxon>
        <taxon>Heterobranchia</taxon>
        <taxon>Euthyneura</taxon>
        <taxon>Panpulmonata</taxon>
        <taxon>Eupulmonata</taxon>
        <taxon>Stylommatophora</taxon>
        <taxon>Helicina</taxon>
        <taxon>Arionoidea</taxon>
        <taxon>Arionidae</taxon>
        <taxon>Arion</taxon>
    </lineage>
</organism>
<dbReference type="EMBL" id="HACG01029641">
    <property type="protein sequence ID" value="CEK76506.1"/>
    <property type="molecule type" value="Transcribed_RNA"/>
</dbReference>
<reference evidence="9" key="1">
    <citation type="submission" date="2014-12" db="EMBL/GenBank/DDBJ databases">
        <title>Insight into the proteome of Arion vulgaris.</title>
        <authorList>
            <person name="Aradska J."/>
            <person name="Bulat T."/>
            <person name="Smidak R."/>
            <person name="Sarate P."/>
            <person name="Gangsoo J."/>
            <person name="Sialana F."/>
            <person name="Bilban M."/>
            <person name="Lubec G."/>
        </authorList>
    </citation>
    <scope>NUCLEOTIDE SEQUENCE</scope>
    <source>
        <tissue evidence="9">Skin</tissue>
    </source>
</reference>